<dbReference type="PATRIC" id="fig|1265819.5.peg.733"/>
<evidence type="ECO:0000313" key="1">
    <source>
        <dbReference type="EMBL" id="EUJ24954.1"/>
    </source>
</evidence>
<dbReference type="Proteomes" id="UP000019253">
    <property type="component" value="Unassembled WGS sequence"/>
</dbReference>
<sequence length="63" mass="7330">MIARAKEKPENLNFTIQDASNLSYKEVPIPKKQGIISAILNGVMRLMKFRLWTAKKYETMLLF</sequence>
<dbReference type="EMBL" id="AODD01000002">
    <property type="protein sequence ID" value="EUJ24954.1"/>
    <property type="molecule type" value="Genomic_DNA"/>
</dbReference>
<proteinExistence type="predicted"/>
<evidence type="ECO:0000313" key="2">
    <source>
        <dbReference type="Proteomes" id="UP000019253"/>
    </source>
</evidence>
<keyword evidence="2" id="KW-1185">Reference proteome</keyword>
<name>W7BCW3_9LIST</name>
<protein>
    <submittedName>
        <fullName evidence="1">Uncharacterized protein</fullName>
    </submittedName>
</protein>
<comment type="caution">
    <text evidence="1">The sequence shown here is derived from an EMBL/GenBank/DDBJ whole genome shotgun (WGS) entry which is preliminary data.</text>
</comment>
<gene>
    <name evidence="1" type="ORF">PGRAN_03685</name>
</gene>
<reference evidence="1 2" key="1">
    <citation type="journal article" date="2014" name="Int. J. Syst. Evol. Microbiol.">
        <title>Listeria floridensis sp. nov., Listeria aquatica sp. nov., Listeria cornellensis sp. nov., Listeria riparia sp. nov. and Listeria grandensis sp. nov., from agricultural and natural environments.</title>
        <authorList>
            <person name="den Bakker H.C."/>
            <person name="Warchocki S."/>
            <person name="Wright E.M."/>
            <person name="Allred A.F."/>
            <person name="Ahlstrom C."/>
            <person name="Manuel C.S."/>
            <person name="Stasiewicz M.J."/>
            <person name="Burrell A."/>
            <person name="Roof S."/>
            <person name="Strawn L."/>
            <person name="Fortes E.D."/>
            <person name="Nightingale K.K."/>
            <person name="Kephart D."/>
            <person name="Wiedmann M."/>
        </authorList>
    </citation>
    <scope>NUCLEOTIDE SEQUENCE [LARGE SCALE GENOMIC DNA]</scope>
    <source>
        <strain evidence="2">FSL F6-971</strain>
    </source>
</reference>
<dbReference type="AlphaFoldDB" id="W7BCW3"/>
<organism evidence="1 2">
    <name type="scientific">Listeria grandensis FSL F6-0971</name>
    <dbReference type="NCBI Taxonomy" id="1265819"/>
    <lineage>
        <taxon>Bacteria</taxon>
        <taxon>Bacillati</taxon>
        <taxon>Bacillota</taxon>
        <taxon>Bacilli</taxon>
        <taxon>Bacillales</taxon>
        <taxon>Listeriaceae</taxon>
        <taxon>Listeria</taxon>
    </lineage>
</organism>
<accession>W7BCW3</accession>
<dbReference type="STRING" id="1265819.PGRAN_03685"/>